<evidence type="ECO:0000313" key="7">
    <source>
        <dbReference type="EMBL" id="CAD9233265.1"/>
    </source>
</evidence>
<feature type="region of interest" description="Disordered" evidence="5">
    <location>
        <begin position="123"/>
        <end position="166"/>
    </location>
</feature>
<evidence type="ECO:0000256" key="2">
    <source>
        <dbReference type="ARBA" id="ARBA00022771"/>
    </source>
</evidence>
<keyword evidence="2 4" id="KW-0863">Zinc-finger</keyword>
<accession>A0A7S1TDJ4</accession>
<dbReference type="SMART" id="SM00355">
    <property type="entry name" value="ZnF_C2H2"/>
    <property type="match status" value="2"/>
</dbReference>
<dbReference type="PROSITE" id="PS00028">
    <property type="entry name" value="ZINC_FINGER_C2H2_1"/>
    <property type="match status" value="2"/>
</dbReference>
<evidence type="ECO:0000256" key="4">
    <source>
        <dbReference type="PROSITE-ProRule" id="PRU00042"/>
    </source>
</evidence>
<dbReference type="GO" id="GO:0000978">
    <property type="term" value="F:RNA polymerase II cis-regulatory region sequence-specific DNA binding"/>
    <property type="evidence" value="ECO:0007669"/>
    <property type="project" value="TreeGrafter"/>
</dbReference>
<evidence type="ECO:0000259" key="6">
    <source>
        <dbReference type="PROSITE" id="PS50157"/>
    </source>
</evidence>
<protein>
    <recommendedName>
        <fullName evidence="6">C2H2-type domain-containing protein</fullName>
    </recommendedName>
</protein>
<dbReference type="EMBL" id="HBGH01009592">
    <property type="protein sequence ID" value="CAD9233265.1"/>
    <property type="molecule type" value="Transcribed_RNA"/>
</dbReference>
<dbReference type="PANTHER" id="PTHR23235:SF120">
    <property type="entry name" value="KRUPPEL-LIKE FACTOR 15"/>
    <property type="match status" value="1"/>
</dbReference>
<proteinExistence type="predicted"/>
<organism evidence="7">
    <name type="scientific">Compsopogon caeruleus</name>
    <dbReference type="NCBI Taxonomy" id="31354"/>
    <lineage>
        <taxon>Eukaryota</taxon>
        <taxon>Rhodophyta</taxon>
        <taxon>Compsopogonophyceae</taxon>
        <taxon>Compsopogonales</taxon>
        <taxon>Compsopogonaceae</taxon>
        <taxon>Compsopogon</taxon>
    </lineage>
</organism>
<dbReference type="AlphaFoldDB" id="A0A7S1TDJ4"/>
<gene>
    <name evidence="7" type="ORF">CCAE0312_LOCUS5351</name>
</gene>
<feature type="domain" description="C2H2-type" evidence="6">
    <location>
        <begin position="167"/>
        <end position="196"/>
    </location>
</feature>
<dbReference type="GO" id="GO:0008270">
    <property type="term" value="F:zinc ion binding"/>
    <property type="evidence" value="ECO:0007669"/>
    <property type="project" value="UniProtKB-KW"/>
</dbReference>
<dbReference type="GO" id="GO:0000981">
    <property type="term" value="F:DNA-binding transcription factor activity, RNA polymerase II-specific"/>
    <property type="evidence" value="ECO:0007669"/>
    <property type="project" value="TreeGrafter"/>
</dbReference>
<name>A0A7S1TDJ4_9RHOD</name>
<feature type="region of interest" description="Disordered" evidence="5">
    <location>
        <begin position="18"/>
        <end position="52"/>
    </location>
</feature>
<evidence type="ECO:0000256" key="3">
    <source>
        <dbReference type="ARBA" id="ARBA00022833"/>
    </source>
</evidence>
<dbReference type="PANTHER" id="PTHR23235">
    <property type="entry name" value="KRUEPPEL-LIKE TRANSCRIPTION FACTOR"/>
    <property type="match status" value="1"/>
</dbReference>
<keyword evidence="3" id="KW-0862">Zinc</keyword>
<sequence>MLRVVAFYPGQSLMCLMSGNDDGGDEDMFQRQEKERSDENPPIGSSDEGFKELRPSLFGVLGGHQASFEQEERMPWIPPKLPSVSELQRELPDLYRSSRGTATGSLPSIAEVDELIVQEKNRSSIAGRKRRRKEEEAAVTMQSPPNPPPTIAAPHQGEEEVRTSEENICPVPSCRRVLSKRSSLKLHLRTHSDELPLSCPFPGCGRRFKWRSSFLYHKGTHRHDKDQS</sequence>
<keyword evidence="1" id="KW-0479">Metal-binding</keyword>
<dbReference type="PROSITE" id="PS50157">
    <property type="entry name" value="ZINC_FINGER_C2H2_2"/>
    <property type="match status" value="2"/>
</dbReference>
<dbReference type="SUPFAM" id="SSF57667">
    <property type="entry name" value="beta-beta-alpha zinc fingers"/>
    <property type="match status" value="1"/>
</dbReference>
<dbReference type="InterPro" id="IPR013087">
    <property type="entry name" value="Znf_C2H2_type"/>
</dbReference>
<dbReference type="Gene3D" id="3.30.160.60">
    <property type="entry name" value="Classic Zinc Finger"/>
    <property type="match status" value="2"/>
</dbReference>
<feature type="compositionally biased region" description="Basic and acidic residues" evidence="5">
    <location>
        <begin position="156"/>
        <end position="165"/>
    </location>
</feature>
<feature type="domain" description="C2H2-type" evidence="6">
    <location>
        <begin position="197"/>
        <end position="226"/>
    </location>
</feature>
<evidence type="ECO:0000256" key="1">
    <source>
        <dbReference type="ARBA" id="ARBA00022723"/>
    </source>
</evidence>
<evidence type="ECO:0000256" key="5">
    <source>
        <dbReference type="SAM" id="MobiDB-lite"/>
    </source>
</evidence>
<reference evidence="7" key="1">
    <citation type="submission" date="2021-01" db="EMBL/GenBank/DDBJ databases">
        <authorList>
            <person name="Corre E."/>
            <person name="Pelletier E."/>
            <person name="Niang G."/>
            <person name="Scheremetjew M."/>
            <person name="Finn R."/>
            <person name="Kale V."/>
            <person name="Holt S."/>
            <person name="Cochrane G."/>
            <person name="Meng A."/>
            <person name="Brown T."/>
            <person name="Cohen L."/>
        </authorList>
    </citation>
    <scope>NUCLEOTIDE SEQUENCE</scope>
    <source>
        <strain evidence="7">SAG 36.94</strain>
    </source>
</reference>
<dbReference type="InterPro" id="IPR036236">
    <property type="entry name" value="Znf_C2H2_sf"/>
</dbReference>
<feature type="compositionally biased region" description="Basic and acidic residues" evidence="5">
    <location>
        <begin position="28"/>
        <end position="39"/>
    </location>
</feature>